<dbReference type="Gene3D" id="3.40.190.10">
    <property type="entry name" value="Periplasmic binding protein-like II"/>
    <property type="match status" value="2"/>
</dbReference>
<sequence>MDIEQLQSFLTLSQTLNYTKAAENLYITQPTLSRHIKHLETELGCRLFDRNTKQVSLSAKGESFLKYATNILLEYNRGLAHITGEAFQNADTLNFGFLRGGTENSLLSLLQNFTADHPKIQLKLHDGNHNDLLSALKYGTHDFTLTMGSTLAGNAGLGHLPFSNLTTVLIVPKNHPLASKTSVCFQDFYDQPYLCVHKHITNAWYEYVISLYLSNGFFPLHSGTCDSVITLLMMVSLGKGITILTDGCRDAMPENLVAIPIQNVPSTNMVIGYSHKNINPAVPLFIKWFQKNSTLIL</sequence>
<comment type="similarity">
    <text evidence="1">Belongs to the LysR transcriptional regulatory family.</text>
</comment>
<keyword evidence="2" id="KW-0805">Transcription regulation</keyword>
<dbReference type="EMBL" id="JAMZFW010000019">
    <property type="protein sequence ID" value="MCP1103185.1"/>
    <property type="molecule type" value="Genomic_DNA"/>
</dbReference>
<dbReference type="Proteomes" id="UP001523566">
    <property type="component" value="Unassembled WGS sequence"/>
</dbReference>
<protein>
    <submittedName>
        <fullName evidence="6">LysR family transcriptional regulator</fullName>
    </submittedName>
</protein>
<dbReference type="PROSITE" id="PS50931">
    <property type="entry name" value="HTH_LYSR"/>
    <property type="match status" value="1"/>
</dbReference>
<evidence type="ECO:0000256" key="2">
    <source>
        <dbReference type="ARBA" id="ARBA00023015"/>
    </source>
</evidence>
<reference evidence="6 7" key="1">
    <citation type="journal article" date="2022" name="Genome Biol. Evol.">
        <title>Host diet, physiology and behaviors set the stage for Lachnospiraceae cladogenesis.</title>
        <authorList>
            <person name="Vera-Ponce De Leon A."/>
            <person name="Schneider M."/>
            <person name="Jahnes B.C."/>
            <person name="Sadowski V."/>
            <person name="Camuy-Velez L.A."/>
            <person name="Duan J."/>
            <person name="Sabree Z.L."/>
        </authorList>
    </citation>
    <scope>NUCLEOTIDE SEQUENCE [LARGE SCALE GENOMIC DNA]</scope>
    <source>
        <strain evidence="6 7">PAL113</strain>
    </source>
</reference>
<feature type="domain" description="HTH lysR-type" evidence="5">
    <location>
        <begin position="1"/>
        <end position="58"/>
    </location>
</feature>
<dbReference type="PANTHER" id="PTHR30346:SF0">
    <property type="entry name" value="HCA OPERON TRANSCRIPTIONAL ACTIVATOR HCAR"/>
    <property type="match status" value="1"/>
</dbReference>
<dbReference type="PANTHER" id="PTHR30346">
    <property type="entry name" value="TRANSCRIPTIONAL DUAL REGULATOR HCAR-RELATED"/>
    <property type="match status" value="1"/>
</dbReference>
<gene>
    <name evidence="6" type="ORF">NK125_12265</name>
</gene>
<keyword evidence="7" id="KW-1185">Reference proteome</keyword>
<proteinExistence type="inferred from homology"/>
<dbReference type="PRINTS" id="PR00039">
    <property type="entry name" value="HTHLYSR"/>
</dbReference>
<evidence type="ECO:0000259" key="5">
    <source>
        <dbReference type="PROSITE" id="PS50931"/>
    </source>
</evidence>
<name>A0ABT1EBG8_9FIRM</name>
<dbReference type="InterPro" id="IPR000847">
    <property type="entry name" value="LysR_HTH_N"/>
</dbReference>
<evidence type="ECO:0000256" key="4">
    <source>
        <dbReference type="ARBA" id="ARBA00023163"/>
    </source>
</evidence>
<dbReference type="Pfam" id="PF00126">
    <property type="entry name" value="HTH_1"/>
    <property type="match status" value="1"/>
</dbReference>
<dbReference type="CDD" id="cd08414">
    <property type="entry name" value="PBP2_LTTR_aromatics_like"/>
    <property type="match status" value="1"/>
</dbReference>
<keyword evidence="4" id="KW-0804">Transcription</keyword>
<organism evidence="6 7">
    <name type="scientific">Aequitasia blattaphilus</name>
    <dbReference type="NCBI Taxonomy" id="2949332"/>
    <lineage>
        <taxon>Bacteria</taxon>
        <taxon>Bacillati</taxon>
        <taxon>Bacillota</taxon>
        <taxon>Clostridia</taxon>
        <taxon>Lachnospirales</taxon>
        <taxon>Lachnospiraceae</taxon>
        <taxon>Aequitasia</taxon>
    </lineage>
</organism>
<evidence type="ECO:0000256" key="1">
    <source>
        <dbReference type="ARBA" id="ARBA00009437"/>
    </source>
</evidence>
<dbReference type="InterPro" id="IPR005119">
    <property type="entry name" value="LysR_subst-bd"/>
</dbReference>
<evidence type="ECO:0000313" key="6">
    <source>
        <dbReference type="EMBL" id="MCP1103185.1"/>
    </source>
</evidence>
<accession>A0ABT1EBG8</accession>
<evidence type="ECO:0000256" key="3">
    <source>
        <dbReference type="ARBA" id="ARBA00023125"/>
    </source>
</evidence>
<keyword evidence="3" id="KW-0238">DNA-binding</keyword>
<dbReference type="Pfam" id="PF03466">
    <property type="entry name" value="LysR_substrate"/>
    <property type="match status" value="1"/>
</dbReference>
<dbReference type="InterPro" id="IPR036390">
    <property type="entry name" value="WH_DNA-bd_sf"/>
</dbReference>
<comment type="caution">
    <text evidence="6">The sequence shown here is derived from an EMBL/GenBank/DDBJ whole genome shotgun (WGS) entry which is preliminary data.</text>
</comment>
<dbReference type="Gene3D" id="1.10.10.10">
    <property type="entry name" value="Winged helix-like DNA-binding domain superfamily/Winged helix DNA-binding domain"/>
    <property type="match status" value="1"/>
</dbReference>
<dbReference type="RefSeq" id="WP_262066968.1">
    <property type="nucleotide sequence ID" value="NZ_JAMXOD010000019.1"/>
</dbReference>
<dbReference type="InterPro" id="IPR036388">
    <property type="entry name" value="WH-like_DNA-bd_sf"/>
</dbReference>
<dbReference type="SUPFAM" id="SSF46785">
    <property type="entry name" value="Winged helix' DNA-binding domain"/>
    <property type="match status" value="1"/>
</dbReference>
<evidence type="ECO:0000313" key="7">
    <source>
        <dbReference type="Proteomes" id="UP001523566"/>
    </source>
</evidence>
<dbReference type="SUPFAM" id="SSF53850">
    <property type="entry name" value="Periplasmic binding protein-like II"/>
    <property type="match status" value="1"/>
</dbReference>